<dbReference type="EMBL" id="JAVXZY010000007">
    <property type="protein sequence ID" value="MDT9000929.1"/>
    <property type="molecule type" value="Genomic_DNA"/>
</dbReference>
<name>A0ABU3PEG9_9BURK</name>
<keyword evidence="3" id="KW-1185">Reference proteome</keyword>
<dbReference type="Proteomes" id="UP001246372">
    <property type="component" value="Unassembled WGS sequence"/>
</dbReference>
<reference evidence="2" key="1">
    <citation type="submission" date="2023-09" db="EMBL/GenBank/DDBJ databases">
        <title>Paucibacter sp. APW11 Genome sequencing and assembly.</title>
        <authorList>
            <person name="Kim I."/>
        </authorList>
    </citation>
    <scope>NUCLEOTIDE SEQUENCE</scope>
    <source>
        <strain evidence="2">APW11</strain>
    </source>
</reference>
<accession>A0ABU3PEG9</accession>
<evidence type="ECO:0000313" key="3">
    <source>
        <dbReference type="Proteomes" id="UP001246372"/>
    </source>
</evidence>
<protein>
    <recommendedName>
        <fullName evidence="4">DUF2059 domain-containing protein</fullName>
    </recommendedName>
</protein>
<comment type="caution">
    <text evidence="2">The sequence shown here is derived from an EMBL/GenBank/DDBJ whole genome shotgun (WGS) entry which is preliminary data.</text>
</comment>
<dbReference type="InterPro" id="IPR046505">
    <property type="entry name" value="DUF6683"/>
</dbReference>
<feature type="signal peptide" evidence="1">
    <location>
        <begin position="1"/>
        <end position="32"/>
    </location>
</feature>
<feature type="chain" id="PRO_5045529072" description="DUF2059 domain-containing protein" evidence="1">
    <location>
        <begin position="33"/>
        <end position="258"/>
    </location>
</feature>
<dbReference type="RefSeq" id="WP_315651815.1">
    <property type="nucleotide sequence ID" value="NZ_JAVXZY010000007.1"/>
</dbReference>
<evidence type="ECO:0000313" key="2">
    <source>
        <dbReference type="EMBL" id="MDT9000929.1"/>
    </source>
</evidence>
<gene>
    <name evidence="2" type="ORF">RQP53_16755</name>
</gene>
<organism evidence="2 3">
    <name type="scientific">Roseateles aquae</name>
    <dbReference type="NCBI Taxonomy" id="3077235"/>
    <lineage>
        <taxon>Bacteria</taxon>
        <taxon>Pseudomonadati</taxon>
        <taxon>Pseudomonadota</taxon>
        <taxon>Betaproteobacteria</taxon>
        <taxon>Burkholderiales</taxon>
        <taxon>Sphaerotilaceae</taxon>
        <taxon>Roseateles</taxon>
    </lineage>
</organism>
<keyword evidence="1" id="KW-0732">Signal</keyword>
<evidence type="ECO:0000256" key="1">
    <source>
        <dbReference type="SAM" id="SignalP"/>
    </source>
</evidence>
<sequence length="258" mass="27543">MQALESQRRQRRHGFGPTLLLLLGCLLQPAVAQVAPSQSLAEQMRAMLAKPAPRAGTTAPAAAATTPAPAGLAGIATLPAARQGGGVGVFDAPLQTEGPVQIAQSAAELAQRFPADKRAAMARAYEASFSFWQKLETQLGLTPNDLAAGVAAFIAGNYAAFMQQQVPDEQFKTLVLQMQGVLAQSPVIRQASPATRRSLFEQMAMVGTFMAVYREQLSRQPSPNEELHFRNAARANLELALGVPVERMVIGEQGLEVR</sequence>
<proteinExistence type="predicted"/>
<evidence type="ECO:0008006" key="4">
    <source>
        <dbReference type="Google" id="ProtNLM"/>
    </source>
</evidence>
<dbReference type="Pfam" id="PF20388">
    <property type="entry name" value="DUF6683"/>
    <property type="match status" value="1"/>
</dbReference>